<sequence length="465" mass="48753">MGAVQTIPVVGEIVTVIDSGVKVVAAGSCALVGEIMDEQDAKNAAKKFVKDAGNSWVEYSERNIIVAPVRATIHGIAGDEKEAVRVVKKMGKSAEQVIDSTPVVGHIKGVGHYIAGDTEHGHDCMKGASRTLAVVGAGALTGGVGGGVVLGGLAGASSGFAYDGTVSVIESNVKNEDRPYGVIASIDQAIQSDKKKDGYGVINSVIDVGYSLTGDFVAGSAAAKTSKTLNKASKQRKALKKSVGKEGAKDVLDTAKKLKEVTKDVKGDSHVCTKAKNLETGEKAYGTNRRCRQELRMNKYASEGEASGYNSKTNAKKGNVGEFSREAGVLERAANERNMDIEPRVGNRAPRACAEHQAFDKLGTNGAEAEIRTTSVTSHNGNITAIERCNNCVQFGELMGDVVTDRIHGMPVPTSQFVLDTSMPAIKTAGMYAAGAVIVCSVCGESDDCSCEKKKVHTECTKVHA</sequence>
<organism evidence="1 2">
    <name type="scientific">Actinia tenebrosa</name>
    <name type="common">Australian red waratah sea anemone</name>
    <dbReference type="NCBI Taxonomy" id="6105"/>
    <lineage>
        <taxon>Eukaryota</taxon>
        <taxon>Metazoa</taxon>
        <taxon>Cnidaria</taxon>
        <taxon>Anthozoa</taxon>
        <taxon>Hexacorallia</taxon>
        <taxon>Actiniaria</taxon>
        <taxon>Actiniidae</taxon>
        <taxon>Actinia</taxon>
    </lineage>
</organism>
<name>A0A6P8HC56_ACTTE</name>
<dbReference type="GeneID" id="116289905"/>
<protein>
    <submittedName>
        <fullName evidence="2">Uncharacterized protein LOC116289905</fullName>
    </submittedName>
</protein>
<dbReference type="AlphaFoldDB" id="A0A6P8HC56"/>
<dbReference type="OrthoDB" id="6162903at2759"/>
<dbReference type="KEGG" id="aten:116289905"/>
<reference evidence="2" key="1">
    <citation type="submission" date="2025-08" db="UniProtKB">
        <authorList>
            <consortium name="RefSeq"/>
        </authorList>
    </citation>
    <scope>IDENTIFICATION</scope>
    <source>
        <tissue evidence="2">Tentacle</tissue>
    </source>
</reference>
<dbReference type="InParanoid" id="A0A6P8HC56"/>
<dbReference type="RefSeq" id="XP_031552708.1">
    <property type="nucleotide sequence ID" value="XM_031696848.1"/>
</dbReference>
<evidence type="ECO:0000313" key="2">
    <source>
        <dbReference type="RefSeq" id="XP_031552708.1"/>
    </source>
</evidence>
<accession>A0A6P8HC56</accession>
<proteinExistence type="predicted"/>
<dbReference type="PANTHER" id="PTHR34494:SF1">
    <property type="entry name" value="PROTEIN CBG25024"/>
    <property type="match status" value="1"/>
</dbReference>
<dbReference type="PANTHER" id="PTHR34494">
    <property type="entry name" value="PROTEIN CBG25024"/>
    <property type="match status" value="1"/>
</dbReference>
<keyword evidence="1" id="KW-1185">Reference proteome</keyword>
<evidence type="ECO:0000313" key="1">
    <source>
        <dbReference type="Proteomes" id="UP000515163"/>
    </source>
</evidence>
<dbReference type="Proteomes" id="UP000515163">
    <property type="component" value="Unplaced"/>
</dbReference>
<gene>
    <name evidence="2" type="primary">LOC116289905</name>
</gene>